<evidence type="ECO:0000256" key="7">
    <source>
        <dbReference type="ARBA" id="ARBA00023136"/>
    </source>
</evidence>
<comment type="subcellular location">
    <subcellularLocation>
        <location evidence="1">Cell membrane</location>
        <topology evidence="1">Multi-pass membrane protein</topology>
    </subcellularLocation>
</comment>
<evidence type="ECO:0000256" key="3">
    <source>
        <dbReference type="ARBA" id="ARBA00022448"/>
    </source>
</evidence>
<feature type="transmembrane region" description="Helical" evidence="8">
    <location>
        <begin position="266"/>
        <end position="288"/>
    </location>
</feature>
<dbReference type="GO" id="GO:0022857">
    <property type="term" value="F:transmembrane transporter activity"/>
    <property type="evidence" value="ECO:0007669"/>
    <property type="project" value="InterPro"/>
</dbReference>
<dbReference type="GO" id="GO:0005886">
    <property type="term" value="C:plasma membrane"/>
    <property type="evidence" value="ECO:0007669"/>
    <property type="project" value="UniProtKB-SubCell"/>
</dbReference>
<dbReference type="Gene3D" id="1.20.1720.10">
    <property type="entry name" value="Multidrug resistance protein D"/>
    <property type="match status" value="1"/>
</dbReference>
<feature type="transmembrane region" description="Helical" evidence="8">
    <location>
        <begin position="228"/>
        <end position="246"/>
    </location>
</feature>
<feature type="transmembrane region" description="Helical" evidence="8">
    <location>
        <begin position="79"/>
        <end position="98"/>
    </location>
</feature>
<dbReference type="Pfam" id="PF07690">
    <property type="entry name" value="MFS_1"/>
    <property type="match status" value="1"/>
</dbReference>
<dbReference type="SUPFAM" id="SSF103473">
    <property type="entry name" value="MFS general substrate transporter"/>
    <property type="match status" value="1"/>
</dbReference>
<dbReference type="NCBIfam" id="TIGR00711">
    <property type="entry name" value="efflux_EmrB"/>
    <property type="match status" value="1"/>
</dbReference>
<keyword evidence="5 8" id="KW-0812">Transmembrane</keyword>
<feature type="transmembrane region" description="Helical" evidence="8">
    <location>
        <begin position="473"/>
        <end position="491"/>
    </location>
</feature>
<keyword evidence="4" id="KW-1003">Cell membrane</keyword>
<dbReference type="OrthoDB" id="9807274at2"/>
<gene>
    <name evidence="10" type="ORF">CUN60_05655</name>
</gene>
<organism evidence="10 11">
    <name type="scientific">Aquella oligotrophica</name>
    <dbReference type="NCBI Taxonomy" id="2067065"/>
    <lineage>
        <taxon>Bacteria</taxon>
        <taxon>Pseudomonadati</taxon>
        <taxon>Pseudomonadota</taxon>
        <taxon>Betaproteobacteria</taxon>
        <taxon>Neisseriales</taxon>
        <taxon>Neisseriaceae</taxon>
        <taxon>Aquella</taxon>
    </lineage>
</organism>
<feature type="domain" description="Major facilitator superfamily (MFS) profile" evidence="9">
    <location>
        <begin position="13"/>
        <end position="496"/>
    </location>
</feature>
<proteinExistence type="inferred from homology"/>
<evidence type="ECO:0000259" key="9">
    <source>
        <dbReference type="PROSITE" id="PS50850"/>
    </source>
</evidence>
<accession>A0A2I7N5S5</accession>
<feature type="transmembrane region" description="Helical" evidence="8">
    <location>
        <begin position="51"/>
        <end position="72"/>
    </location>
</feature>
<dbReference type="PANTHER" id="PTHR42718:SF9">
    <property type="entry name" value="MAJOR FACILITATOR SUPERFAMILY MULTIDRUG TRANSPORTER MFSC"/>
    <property type="match status" value="1"/>
</dbReference>
<protein>
    <submittedName>
        <fullName evidence="10">MFS transporter</fullName>
    </submittedName>
</protein>
<evidence type="ECO:0000313" key="11">
    <source>
        <dbReference type="Proteomes" id="UP000236655"/>
    </source>
</evidence>
<feature type="transmembrane region" description="Helical" evidence="8">
    <location>
        <begin position="353"/>
        <end position="373"/>
    </location>
</feature>
<feature type="transmembrane region" description="Helical" evidence="8">
    <location>
        <begin position="104"/>
        <end position="126"/>
    </location>
</feature>
<dbReference type="CDD" id="cd17503">
    <property type="entry name" value="MFS_LmrB_MDR_like"/>
    <property type="match status" value="1"/>
</dbReference>
<evidence type="ECO:0000256" key="1">
    <source>
        <dbReference type="ARBA" id="ARBA00004651"/>
    </source>
</evidence>
<dbReference type="PANTHER" id="PTHR42718">
    <property type="entry name" value="MAJOR FACILITATOR SUPERFAMILY MULTIDRUG TRANSPORTER MFSC"/>
    <property type="match status" value="1"/>
</dbReference>
<dbReference type="InterPro" id="IPR004638">
    <property type="entry name" value="EmrB-like"/>
</dbReference>
<evidence type="ECO:0000313" key="10">
    <source>
        <dbReference type="EMBL" id="AUR51800.1"/>
    </source>
</evidence>
<dbReference type="InterPro" id="IPR011701">
    <property type="entry name" value="MFS"/>
</dbReference>
<keyword evidence="11" id="KW-1185">Reference proteome</keyword>
<dbReference type="Gene3D" id="1.20.1250.20">
    <property type="entry name" value="MFS general substrate transporter like domains"/>
    <property type="match status" value="1"/>
</dbReference>
<evidence type="ECO:0000256" key="5">
    <source>
        <dbReference type="ARBA" id="ARBA00022692"/>
    </source>
</evidence>
<reference evidence="11" key="1">
    <citation type="submission" date="2017-11" db="EMBL/GenBank/DDBJ databases">
        <authorList>
            <person name="Chan K.G."/>
            <person name="Lee L.S."/>
        </authorList>
    </citation>
    <scope>NUCLEOTIDE SEQUENCE [LARGE SCALE GENOMIC DNA]</scope>
    <source>
        <strain evidence="11">DSM 100970</strain>
    </source>
</reference>
<sequence>MKKWFWLEPRSIVAIAVCLLALAEIVDLTIVAVAIPHIMGALGCNIQEVSLVTTSYIVAAAVFIMTTGFVSSRLGSKKTILLSTFVFGLSSILCGFASSLNEMVIFRLIQGIGGAFLPSMAQGYIVGNFDEEEQPKMMSIMTLTVVLGPIIGPLAGGYLVNAYSWRCIFFVNVPICLVAFLIVFFWMKETLTEKVSFDSISFAFMAIGFGSLEYFIDEGNNLNWFNSHKMVICLCVGLVFITFFIWRGVLGHSVVSFKLFKNSNFVISCAIVFLFMVAVTTGMAFYATFLQQGYSFPVDIAGYITAPRGVFAVVGGVLGSILCNKFDKRLVLICGLLLFSLGCHLETRFGTNWSLHTQLLTCAIIGLSMSMTFTPLLQVAFTGVTEALSNDASGVFNFFRNIGNSVGTSIASTLLSRNEQTSWNDLSSHLKPFSNAVQQLQNGLFQGMSIQKQITIFSGQVQAQAFLIANINLFYLGCIMALSLCLLPMFLAKPPKGIIKVHAH</sequence>
<evidence type="ECO:0000256" key="8">
    <source>
        <dbReference type="SAM" id="Phobius"/>
    </source>
</evidence>
<feature type="transmembrane region" description="Helical" evidence="8">
    <location>
        <begin position="330"/>
        <end position="347"/>
    </location>
</feature>
<dbReference type="KEGG" id="nba:CUN60_05655"/>
<evidence type="ECO:0000256" key="4">
    <source>
        <dbReference type="ARBA" id="ARBA00022475"/>
    </source>
</evidence>
<keyword evidence="7 8" id="KW-0472">Membrane</keyword>
<dbReference type="InterPro" id="IPR036259">
    <property type="entry name" value="MFS_trans_sf"/>
</dbReference>
<feature type="transmembrane region" description="Helical" evidence="8">
    <location>
        <begin position="12"/>
        <end position="39"/>
    </location>
</feature>
<dbReference type="EMBL" id="CP024847">
    <property type="protein sequence ID" value="AUR51800.1"/>
    <property type="molecule type" value="Genomic_DNA"/>
</dbReference>
<keyword evidence="6 8" id="KW-1133">Transmembrane helix</keyword>
<dbReference type="RefSeq" id="WP_102951097.1">
    <property type="nucleotide sequence ID" value="NZ_CP024847.1"/>
</dbReference>
<feature type="transmembrane region" description="Helical" evidence="8">
    <location>
        <begin position="199"/>
        <end position="216"/>
    </location>
</feature>
<evidence type="ECO:0000256" key="2">
    <source>
        <dbReference type="ARBA" id="ARBA00008537"/>
    </source>
</evidence>
<feature type="transmembrane region" description="Helical" evidence="8">
    <location>
        <begin position="163"/>
        <end position="187"/>
    </location>
</feature>
<dbReference type="PROSITE" id="PS50850">
    <property type="entry name" value="MFS"/>
    <property type="match status" value="1"/>
</dbReference>
<comment type="similarity">
    <text evidence="2">Belongs to the major facilitator superfamily. EmrB family.</text>
</comment>
<feature type="transmembrane region" description="Helical" evidence="8">
    <location>
        <begin position="138"/>
        <end position="157"/>
    </location>
</feature>
<dbReference type="AlphaFoldDB" id="A0A2I7N5S5"/>
<dbReference type="Proteomes" id="UP000236655">
    <property type="component" value="Chromosome"/>
</dbReference>
<feature type="transmembrane region" description="Helical" evidence="8">
    <location>
        <begin position="300"/>
        <end position="323"/>
    </location>
</feature>
<dbReference type="InterPro" id="IPR020846">
    <property type="entry name" value="MFS_dom"/>
</dbReference>
<dbReference type="PRINTS" id="PR01036">
    <property type="entry name" value="TCRTETB"/>
</dbReference>
<evidence type="ECO:0000256" key="6">
    <source>
        <dbReference type="ARBA" id="ARBA00022989"/>
    </source>
</evidence>
<keyword evidence="3" id="KW-0813">Transport</keyword>
<name>A0A2I7N5S5_9NEIS</name>